<name>A0ABS9MJX3_9FIRM</name>
<keyword evidence="4" id="KW-1185">Reference proteome</keyword>
<reference evidence="3 4" key="1">
    <citation type="submission" date="2022-01" db="EMBL/GenBank/DDBJ databases">
        <title>Collection of gut derived symbiotic bacterial strains cultured from healthy donors.</title>
        <authorList>
            <person name="Lin H."/>
            <person name="Kohout C."/>
            <person name="Waligurski E."/>
            <person name="Pamer E.G."/>
        </authorList>
    </citation>
    <scope>NUCLEOTIDE SEQUENCE [LARGE SCALE GENOMIC DNA]</scope>
    <source>
        <strain evidence="3 4">DFI.7.58</strain>
    </source>
</reference>
<dbReference type="Pfam" id="PF07261">
    <property type="entry name" value="DnaB_2"/>
    <property type="match status" value="2"/>
</dbReference>
<dbReference type="InterPro" id="IPR053162">
    <property type="entry name" value="DnaD"/>
</dbReference>
<evidence type="ECO:0000256" key="1">
    <source>
        <dbReference type="ARBA" id="ARBA00093462"/>
    </source>
</evidence>
<dbReference type="InterPro" id="IPR017019">
    <property type="entry name" value="DNA_replication_prd_bac"/>
</dbReference>
<dbReference type="PANTHER" id="PTHR37293:SF6">
    <property type="entry name" value="DNA REPLICATION PROTEIN DNAD"/>
    <property type="match status" value="1"/>
</dbReference>
<dbReference type="NCBIfam" id="TIGR01446">
    <property type="entry name" value="DnaD_dom"/>
    <property type="match status" value="2"/>
</dbReference>
<dbReference type="SUPFAM" id="SSF158499">
    <property type="entry name" value="DnaD domain-like"/>
    <property type="match status" value="2"/>
</dbReference>
<comment type="caution">
    <text evidence="3">The sequence shown here is derived from an EMBL/GenBank/DDBJ whole genome shotgun (WGS) entry which is preliminary data.</text>
</comment>
<feature type="domain" description="DnaB/C C-terminal" evidence="2">
    <location>
        <begin position="148"/>
        <end position="219"/>
    </location>
</feature>
<comment type="similarity">
    <text evidence="1">Belongs to the DnaB/DnaD family.</text>
</comment>
<dbReference type="PIRSF" id="PIRSF033722">
    <property type="entry name" value="DnaD_CA_C3587_prd"/>
    <property type="match status" value="1"/>
</dbReference>
<proteinExistence type="inferred from homology"/>
<gene>
    <name evidence="3" type="ORF">L0P57_09245</name>
</gene>
<protein>
    <submittedName>
        <fullName evidence="3">DnaD domain protein</fullName>
    </submittedName>
</protein>
<dbReference type="PANTHER" id="PTHR37293">
    <property type="entry name" value="PHAGE REPLICATION PROTEIN-RELATED"/>
    <property type="match status" value="1"/>
</dbReference>
<dbReference type="EMBL" id="JAKNHQ010000011">
    <property type="protein sequence ID" value="MCG4611113.1"/>
    <property type="molecule type" value="Genomic_DNA"/>
</dbReference>
<dbReference type="Gene3D" id="1.10.10.630">
    <property type="entry name" value="DnaD domain-like"/>
    <property type="match status" value="2"/>
</dbReference>
<dbReference type="InterPro" id="IPR006343">
    <property type="entry name" value="DnaB/C_C"/>
</dbReference>
<evidence type="ECO:0000313" key="4">
    <source>
        <dbReference type="Proteomes" id="UP001298681"/>
    </source>
</evidence>
<dbReference type="InterPro" id="IPR034829">
    <property type="entry name" value="DnaD-like_sf"/>
</dbReference>
<evidence type="ECO:0000313" key="3">
    <source>
        <dbReference type="EMBL" id="MCG4611113.1"/>
    </source>
</evidence>
<dbReference type="Proteomes" id="UP001298681">
    <property type="component" value="Unassembled WGS sequence"/>
</dbReference>
<evidence type="ECO:0000259" key="2">
    <source>
        <dbReference type="Pfam" id="PF07261"/>
    </source>
</evidence>
<organism evidence="3 4">
    <name type="scientific">Anaeromassilibacillus senegalensis</name>
    <dbReference type="NCBI Taxonomy" id="1673717"/>
    <lineage>
        <taxon>Bacteria</taxon>
        <taxon>Bacillati</taxon>
        <taxon>Bacillota</taxon>
        <taxon>Clostridia</taxon>
        <taxon>Eubacteriales</taxon>
        <taxon>Acutalibacteraceae</taxon>
        <taxon>Anaeromassilibacillus</taxon>
    </lineage>
</organism>
<feature type="domain" description="DnaB/C C-terminal" evidence="2">
    <location>
        <begin position="241"/>
        <end position="306"/>
    </location>
</feature>
<dbReference type="RefSeq" id="WP_237966875.1">
    <property type="nucleotide sequence ID" value="NZ_JAKNHQ010000011.1"/>
</dbReference>
<sequence>MYLLNLGAWNTIFAVPCAVVDQYLKIASPNQLKVLLWVLRHADHGFEPKEPAQALGLSEDAVEEALLFWQQDANLLTINGVEIKPTADGTQAIPADSPSPAVPAVAAPVPEPPAKARPASILTRPQKPDNAFVAKRMAESEEISYLMQDAQRILGRLLSNGCSATLLMLHDDFGLPVDVILMLLQYAANAGKTSTRYIEKVGMDWAEEEIFTHQKAEEKLRKIAENAKAWRVVEQTLGIAHRSPTAKEETLAAAWVNDWGFSPALLREAYERCVDTKGQLSLSYMNGILSRWHEQGITTLQQAQEEKLRKAAARKQESAAKSTYDIDEFERSGAFDHFNGE</sequence>
<accession>A0ABS9MJX3</accession>